<dbReference type="OrthoDB" id="5876363at2759"/>
<comment type="similarity">
    <text evidence="1">Belongs to the peptidase M24 family.</text>
</comment>
<dbReference type="AlphaFoldDB" id="W7TSW3"/>
<dbReference type="Pfam" id="PF03473">
    <property type="entry name" value="MOSC"/>
    <property type="match status" value="1"/>
</dbReference>
<evidence type="ECO:0000313" key="4">
    <source>
        <dbReference type="EMBL" id="EWM29247.1"/>
    </source>
</evidence>
<dbReference type="Pfam" id="PF03476">
    <property type="entry name" value="MOSC_N"/>
    <property type="match status" value="1"/>
</dbReference>
<dbReference type="PANTHER" id="PTHR10804:SF11">
    <property type="entry name" value="PROLIFERATION-ASSOCIATED PROTEIN 2G4"/>
    <property type="match status" value="1"/>
</dbReference>
<dbReference type="GO" id="GO:0030170">
    <property type="term" value="F:pyridoxal phosphate binding"/>
    <property type="evidence" value="ECO:0007669"/>
    <property type="project" value="InterPro"/>
</dbReference>
<comment type="caution">
    <text evidence="4">The sequence shown here is derived from an EMBL/GenBank/DDBJ whole genome shotgun (WGS) entry which is preliminary data.</text>
</comment>
<dbReference type="PROSITE" id="PS51340">
    <property type="entry name" value="MOSC"/>
    <property type="match status" value="1"/>
</dbReference>
<gene>
    <name evidence="4" type="ORF">Naga_100119g4</name>
</gene>
<evidence type="ECO:0000256" key="1">
    <source>
        <dbReference type="ARBA" id="ARBA00007319"/>
    </source>
</evidence>
<dbReference type="SUPFAM" id="SSF46785">
    <property type="entry name" value="Winged helix' DNA-binding domain"/>
    <property type="match status" value="1"/>
</dbReference>
<dbReference type="Proteomes" id="UP000019335">
    <property type="component" value="Chromosome 3"/>
</dbReference>
<feature type="domain" description="MOSC" evidence="3">
    <location>
        <begin position="630"/>
        <end position="787"/>
    </location>
</feature>
<feature type="region of interest" description="Disordered" evidence="2">
    <location>
        <begin position="353"/>
        <end position="380"/>
    </location>
</feature>
<dbReference type="InterPro" id="IPR047113">
    <property type="entry name" value="PA2G4/ARX1"/>
</dbReference>
<evidence type="ECO:0000313" key="5">
    <source>
        <dbReference type="Proteomes" id="UP000019335"/>
    </source>
</evidence>
<proteinExistence type="inferred from homology"/>
<dbReference type="InterPro" id="IPR000994">
    <property type="entry name" value="Pept_M24"/>
</dbReference>
<dbReference type="InterPro" id="IPR005303">
    <property type="entry name" value="MOCOS_middle"/>
</dbReference>
<dbReference type="InterPro" id="IPR036390">
    <property type="entry name" value="WH_DNA-bd_sf"/>
</dbReference>
<dbReference type="Pfam" id="PF00557">
    <property type="entry name" value="Peptidase_M24"/>
    <property type="match status" value="1"/>
</dbReference>
<dbReference type="EMBL" id="AZIL01000175">
    <property type="protein sequence ID" value="EWM29247.1"/>
    <property type="molecule type" value="Genomic_DNA"/>
</dbReference>
<dbReference type="GO" id="GO:0003824">
    <property type="term" value="F:catalytic activity"/>
    <property type="evidence" value="ECO:0007669"/>
    <property type="project" value="InterPro"/>
</dbReference>
<dbReference type="InterPro" id="IPR036005">
    <property type="entry name" value="Creatinase/aminopeptidase-like"/>
</dbReference>
<dbReference type="SUPFAM" id="SSF141673">
    <property type="entry name" value="MOSC N-terminal domain-like"/>
    <property type="match status" value="1"/>
</dbReference>
<organism evidence="4 5">
    <name type="scientific">Nannochloropsis gaditana</name>
    <dbReference type="NCBI Taxonomy" id="72520"/>
    <lineage>
        <taxon>Eukaryota</taxon>
        <taxon>Sar</taxon>
        <taxon>Stramenopiles</taxon>
        <taxon>Ochrophyta</taxon>
        <taxon>Eustigmatophyceae</taxon>
        <taxon>Eustigmatales</taxon>
        <taxon>Monodopsidaceae</taxon>
        <taxon>Nannochloropsis</taxon>
    </lineage>
</organism>
<dbReference type="InterPro" id="IPR005302">
    <property type="entry name" value="MoCF_Sase_C"/>
</dbReference>
<evidence type="ECO:0000256" key="2">
    <source>
        <dbReference type="SAM" id="MobiDB-lite"/>
    </source>
</evidence>
<name>W7TSW3_9STRA</name>
<dbReference type="SUPFAM" id="SSF50800">
    <property type="entry name" value="PK beta-barrel domain-like"/>
    <property type="match status" value="1"/>
</dbReference>
<evidence type="ECO:0000259" key="3">
    <source>
        <dbReference type="PROSITE" id="PS51340"/>
    </source>
</evidence>
<dbReference type="GO" id="GO:0030151">
    <property type="term" value="F:molybdenum ion binding"/>
    <property type="evidence" value="ECO:0007669"/>
    <property type="project" value="InterPro"/>
</dbReference>
<dbReference type="InterPro" id="IPR011037">
    <property type="entry name" value="Pyrv_Knase-like_insert_dom_sf"/>
</dbReference>
<feature type="region of interest" description="Disordered" evidence="2">
    <location>
        <begin position="453"/>
        <end position="478"/>
    </location>
</feature>
<protein>
    <submittedName>
        <fullName evidence="4">Proliferation-associated protein 2g4</fullName>
    </submittedName>
</protein>
<dbReference type="CDD" id="cd01089">
    <property type="entry name" value="PA2G4-like"/>
    <property type="match status" value="1"/>
</dbReference>
<accession>W7TSW3</accession>
<reference evidence="4 5" key="1">
    <citation type="journal article" date="2014" name="Mol. Plant">
        <title>Chromosome Scale Genome Assembly and Transcriptome Profiling of Nannochloropsis gaditana in Nitrogen Depletion.</title>
        <authorList>
            <person name="Corteggiani Carpinelli E."/>
            <person name="Telatin A."/>
            <person name="Vitulo N."/>
            <person name="Forcato C."/>
            <person name="D'Angelo M."/>
            <person name="Schiavon R."/>
            <person name="Vezzi A."/>
            <person name="Giacometti G.M."/>
            <person name="Morosinotto T."/>
            <person name="Valle G."/>
        </authorList>
    </citation>
    <scope>NUCLEOTIDE SEQUENCE [LARGE SCALE GENOMIC DNA]</scope>
    <source>
        <strain evidence="4 5">B-31</strain>
    </source>
</reference>
<dbReference type="PANTHER" id="PTHR10804">
    <property type="entry name" value="PROTEASE FAMILY M24 METHIONYL AMINOPEPTIDASE, AMINOPEPTIDASE P"/>
    <property type="match status" value="1"/>
</dbReference>
<sequence length="788" mass="86252">MSSSESGDDLDVKKALGEEEEDADYTLANADVSTKYQEAAKIANVALDVVLSKVEVGKTPLELSQAGDEVIEEKCKKIFTKKVKGRTIEKGVAFPTCVSINECVCHNSPLASEAQEPLKEGDLVKVDLGVHIDGFVSVVAHTVRVGPAPTAEEPIKGPVADVFLAALTASEVAIKLIKPGNSNKQVTEAMARVAEAFGVNAMQGTLMHQMKRYIIDGNKVIILREDVDQKVDDVVFEQGEIYSVDVAFSSGEGKPREATSRTTVFKRAVDVSYRLKMKASRYVFNEMNHRFPTLPFTLRALEDEKQARMGVVECLKHDLLHPYPVLMERPGDIVVHFKATILLLPSGTAKVTGLPHQSNSSDILKDKPKEEEEEEGQGGYGCYGYVKAQESLAHLEIKRGHRSLSSDDNGNNSFELNSIAYRDQGQRNTETTKCACSFEDDLGARYARIEEMRMQKRRRCSSPPPASDASRTSRTPAGAGLEAAATGGIIYVAYKGNSRIVWKYKQGEEAGRVVSLHIYPVKSCRGIDVEASLVEARGLVMDRLWMVVTSTGAFRSQRQLPKMALIQPNLPSSFSAPLEMNAPGMPTCVVPVKTSGKRMSVRVWGDTCQGYDQGDDIAGWLTKFLEEEGLRLVRIDEKERRQVDLAFATRGAITGFADGFPFLMTNQASLDDLNSRLASPLPMARFRPNIVVSGPPAFAEDGWGKIKIGDLRLRVVKPCSRCKVPNTDIETAEVGVEPGNTLKTFRTGALLGIDIGGKNEVYFGQNLLHDSPKKASFLSVGDPLTIFV</sequence>
<dbReference type="Gene3D" id="3.90.230.10">
    <property type="entry name" value="Creatinase/methionine aminopeptidase superfamily"/>
    <property type="match status" value="1"/>
</dbReference>
<dbReference type="SUPFAM" id="SSF55920">
    <property type="entry name" value="Creatinase/aminopeptidase"/>
    <property type="match status" value="1"/>
</dbReference>
<keyword evidence="5" id="KW-1185">Reference proteome</keyword>
<dbReference type="InterPro" id="IPR036388">
    <property type="entry name" value="WH-like_DNA-bd_sf"/>
</dbReference>
<dbReference type="Gene3D" id="1.10.10.10">
    <property type="entry name" value="Winged helix-like DNA-binding domain superfamily/Winged helix DNA-binding domain"/>
    <property type="match status" value="1"/>
</dbReference>
<dbReference type="FunFam" id="1.10.10.10:FF:000029">
    <property type="entry name" value="Proliferation-associated 2G4, a"/>
    <property type="match status" value="1"/>
</dbReference>